<dbReference type="Proteomes" id="UP001240639">
    <property type="component" value="Unassembled WGS sequence"/>
</dbReference>
<accession>A0ABT9HMH6</accession>
<keyword evidence="2" id="KW-1185">Reference proteome</keyword>
<organism evidence="1 2">
    <name type="scientific">Qipengyuania profundimaris</name>
    <dbReference type="NCBI Taxonomy" id="3067652"/>
    <lineage>
        <taxon>Bacteria</taxon>
        <taxon>Pseudomonadati</taxon>
        <taxon>Pseudomonadota</taxon>
        <taxon>Alphaproteobacteria</taxon>
        <taxon>Sphingomonadales</taxon>
        <taxon>Erythrobacteraceae</taxon>
        <taxon>Qipengyuania</taxon>
    </lineage>
</organism>
<evidence type="ECO:0000313" key="1">
    <source>
        <dbReference type="EMBL" id="MDP4574348.1"/>
    </source>
</evidence>
<proteinExistence type="predicted"/>
<dbReference type="EMBL" id="JAVAIM010000001">
    <property type="protein sequence ID" value="MDP4574348.1"/>
    <property type="molecule type" value="Genomic_DNA"/>
</dbReference>
<evidence type="ECO:0000313" key="2">
    <source>
        <dbReference type="Proteomes" id="UP001240639"/>
    </source>
</evidence>
<comment type="caution">
    <text evidence="1">The sequence shown here is derived from an EMBL/GenBank/DDBJ whole genome shotgun (WGS) entry which is preliminary data.</text>
</comment>
<dbReference type="RefSeq" id="WP_305931770.1">
    <property type="nucleotide sequence ID" value="NZ_JAVAIM010000001.1"/>
</dbReference>
<reference evidence="1 2" key="1">
    <citation type="submission" date="2023-08" db="EMBL/GenBank/DDBJ databases">
        <title>genomic of G39.</title>
        <authorList>
            <person name="Wang Y."/>
        </authorList>
    </citation>
    <scope>NUCLEOTIDE SEQUENCE [LARGE SCALE GENOMIC DNA]</scope>
    <source>
        <strain evidence="1 2">G39</strain>
    </source>
</reference>
<name>A0ABT9HMH6_9SPHN</name>
<sequence length="96" mass="10774">MPVYQVLLEGHDFPGELMDDQSGKYGFFTTRFVRATSPTDAEFKAKKLVRAEFDWAFSCVGTPWGRPSLTIDEITEIETMPESRGGGASWFSEDEA</sequence>
<gene>
    <name evidence="1" type="ORF">Q9K02_04250</name>
</gene>
<protein>
    <submittedName>
        <fullName evidence="1">Uncharacterized protein</fullName>
    </submittedName>
</protein>